<dbReference type="GeneID" id="28869477"/>
<comment type="caution">
    <text evidence="1">The sequence shown here is derived from an EMBL/GenBank/DDBJ whole genome shotgun (WGS) entry which is preliminary data.</text>
</comment>
<dbReference type="RefSeq" id="XP_018154794.1">
    <property type="nucleotide sequence ID" value="XM_018305370.1"/>
</dbReference>
<dbReference type="KEGG" id="chig:CH63R_10396"/>
<dbReference type="AlphaFoldDB" id="A0A1B7Y2Q2"/>
<accession>A0A1B7Y2Q2</accession>
<dbReference type="EMBL" id="LTAN01000007">
    <property type="protein sequence ID" value="OBR06276.1"/>
    <property type="molecule type" value="Genomic_DNA"/>
</dbReference>
<gene>
    <name evidence="1" type="ORF">CH63R_10396</name>
</gene>
<evidence type="ECO:0000313" key="2">
    <source>
        <dbReference type="Proteomes" id="UP000092177"/>
    </source>
</evidence>
<evidence type="ECO:0000313" key="1">
    <source>
        <dbReference type="EMBL" id="OBR06276.1"/>
    </source>
</evidence>
<organism evidence="1 2">
    <name type="scientific">Colletotrichum higginsianum (strain IMI 349063)</name>
    <name type="common">Crucifer anthracnose fungus</name>
    <dbReference type="NCBI Taxonomy" id="759273"/>
    <lineage>
        <taxon>Eukaryota</taxon>
        <taxon>Fungi</taxon>
        <taxon>Dikarya</taxon>
        <taxon>Ascomycota</taxon>
        <taxon>Pezizomycotina</taxon>
        <taxon>Sordariomycetes</taxon>
        <taxon>Hypocreomycetidae</taxon>
        <taxon>Glomerellales</taxon>
        <taxon>Glomerellaceae</taxon>
        <taxon>Colletotrichum</taxon>
        <taxon>Colletotrichum destructivum species complex</taxon>
    </lineage>
</organism>
<reference evidence="2" key="1">
    <citation type="journal article" date="2017" name="BMC Genomics">
        <title>Gapless genome assembly of Colletotrichum higginsianum reveals chromosome structure and association of transposable elements with secondary metabolite gene clusters.</title>
        <authorList>
            <person name="Dallery J.-F."/>
            <person name="Lapalu N."/>
            <person name="Zampounis A."/>
            <person name="Pigne S."/>
            <person name="Luyten I."/>
            <person name="Amselem J."/>
            <person name="Wittenberg A.H.J."/>
            <person name="Zhou S."/>
            <person name="de Queiroz M.V."/>
            <person name="Robin G.P."/>
            <person name="Auger A."/>
            <person name="Hainaut M."/>
            <person name="Henrissat B."/>
            <person name="Kim K.-T."/>
            <person name="Lee Y.-H."/>
            <person name="Lespinet O."/>
            <person name="Schwartz D.C."/>
            <person name="Thon M.R."/>
            <person name="O'Connell R.J."/>
        </authorList>
    </citation>
    <scope>NUCLEOTIDE SEQUENCE [LARGE SCALE GENOMIC DNA]</scope>
    <source>
        <strain evidence="2">IMI 349063</strain>
    </source>
</reference>
<sequence length="229" mass="25448">MPLTGVDHTLTEYGAENMTTASFMIFMIVYPATRRECGWRRKMGKKETKYFITSRRAVAHGRRLLRLPKENSEGFLTTPFPLLDLDAPEARQAHTEWKEGGEGGQCWQAAFFPATFPATFPITRYLGSREVVTPRTANWQGRVQKPNTTVTAETLSPVTTYMVMDVVKATACTALLTAHHGSLAGRGPHVASGSLSPVRHGIVLHPSVPSRISSPSSLPQHLWHFTKYK</sequence>
<dbReference type="VEuPathDB" id="FungiDB:CH63R_10396"/>
<name>A0A1B7Y2Q2_COLHI</name>
<dbReference type="Proteomes" id="UP000092177">
    <property type="component" value="Unassembled WGS sequence"/>
</dbReference>
<protein>
    <submittedName>
        <fullName evidence="1">Uncharacterized protein</fullName>
    </submittedName>
</protein>
<proteinExistence type="predicted"/>
<keyword evidence="2" id="KW-1185">Reference proteome</keyword>